<dbReference type="InterPro" id="IPR036188">
    <property type="entry name" value="FAD/NAD-bd_sf"/>
</dbReference>
<keyword evidence="2" id="KW-0560">Oxidoreductase</keyword>
<gene>
    <name evidence="5" type="ORF">IAC61_05900</name>
</gene>
<dbReference type="Pfam" id="PF07992">
    <property type="entry name" value="Pyr_redox_2"/>
    <property type="match status" value="1"/>
</dbReference>
<feature type="domain" description="FAD/NAD(P)-binding" evidence="4">
    <location>
        <begin position="5"/>
        <end position="285"/>
    </location>
</feature>
<reference evidence="5" key="1">
    <citation type="submission" date="2020-10" db="EMBL/GenBank/DDBJ databases">
        <authorList>
            <person name="Gilroy R."/>
        </authorList>
    </citation>
    <scope>NUCLEOTIDE SEQUENCE</scope>
    <source>
        <strain evidence="5">17113</strain>
    </source>
</reference>
<proteinExistence type="predicted"/>
<organism evidence="5 6">
    <name type="scientific">Candidatus Alloenteromonas pullistercoris</name>
    <dbReference type="NCBI Taxonomy" id="2840785"/>
    <lineage>
        <taxon>Bacteria</taxon>
        <taxon>Bacillati</taxon>
        <taxon>Bacillota</taxon>
        <taxon>Bacillota incertae sedis</taxon>
        <taxon>Candidatus Alloenteromonas</taxon>
    </lineage>
</organism>
<dbReference type="EMBL" id="JADINA010000038">
    <property type="protein sequence ID" value="MBO8426821.1"/>
    <property type="molecule type" value="Genomic_DNA"/>
</dbReference>
<evidence type="ECO:0000313" key="6">
    <source>
        <dbReference type="Proteomes" id="UP000823634"/>
    </source>
</evidence>
<evidence type="ECO:0000259" key="4">
    <source>
        <dbReference type="Pfam" id="PF07992"/>
    </source>
</evidence>
<evidence type="ECO:0000256" key="2">
    <source>
        <dbReference type="ARBA" id="ARBA00023002"/>
    </source>
</evidence>
<dbReference type="Proteomes" id="UP000823634">
    <property type="component" value="Unassembled WGS sequence"/>
</dbReference>
<evidence type="ECO:0000256" key="3">
    <source>
        <dbReference type="SAM" id="Phobius"/>
    </source>
</evidence>
<dbReference type="PRINTS" id="PR00368">
    <property type="entry name" value="FADPNR"/>
</dbReference>
<reference evidence="5" key="2">
    <citation type="journal article" date="2021" name="PeerJ">
        <title>Extensive microbial diversity within the chicken gut microbiome revealed by metagenomics and culture.</title>
        <authorList>
            <person name="Gilroy R."/>
            <person name="Ravi A."/>
            <person name="Getino M."/>
            <person name="Pursley I."/>
            <person name="Horton D.L."/>
            <person name="Alikhan N.F."/>
            <person name="Baker D."/>
            <person name="Gharbi K."/>
            <person name="Hall N."/>
            <person name="Watson M."/>
            <person name="Adriaenssens E.M."/>
            <person name="Foster-Nyarko E."/>
            <person name="Jarju S."/>
            <person name="Secka A."/>
            <person name="Antonio M."/>
            <person name="Oren A."/>
            <person name="Chaudhuri R.R."/>
            <person name="La Ragione R."/>
            <person name="Hildebrand F."/>
            <person name="Pallen M.J."/>
        </authorList>
    </citation>
    <scope>NUCLEOTIDE SEQUENCE</scope>
    <source>
        <strain evidence="5">17113</strain>
    </source>
</reference>
<feature type="transmembrane region" description="Helical" evidence="3">
    <location>
        <begin position="7"/>
        <end position="23"/>
    </location>
</feature>
<dbReference type="PRINTS" id="PR00469">
    <property type="entry name" value="PNDRDTASEII"/>
</dbReference>
<keyword evidence="3" id="KW-0472">Membrane</keyword>
<sequence>MNERYDVVIVGAGIAGISAAIYLKRSSLSFCLLERGAPGGKLNTIHRIDNYPGLPRISGLEFSISLQKQLSDLGGKIDYGNVVEATKSDWGFALRLDSGKTVYCSSIICASGSSERKLGIPGEKEFFGKGVSYCATCDGAFFRGQDVLVYGYKDFAAEDALYLSSICRKVYFVHPRPLEVVYSHLEELRACPNVEILEGELESLGGDSRLTYAVLADSRKLEVSGAFPLFEQTSGSAFLAPLGVKEEKGFIVVDVDMQSSVEGVYACGDVVSKRLRQLSNAAGEGAIAATAVIARIKGRKG</sequence>
<dbReference type="Gene3D" id="3.50.50.60">
    <property type="entry name" value="FAD/NAD(P)-binding domain"/>
    <property type="match status" value="2"/>
</dbReference>
<dbReference type="AlphaFoldDB" id="A0A9D9DGC5"/>
<dbReference type="InterPro" id="IPR050097">
    <property type="entry name" value="Ferredoxin-NADP_redctase_2"/>
</dbReference>
<dbReference type="GO" id="GO:0016491">
    <property type="term" value="F:oxidoreductase activity"/>
    <property type="evidence" value="ECO:0007669"/>
    <property type="project" value="UniProtKB-KW"/>
</dbReference>
<evidence type="ECO:0000313" key="5">
    <source>
        <dbReference type="EMBL" id="MBO8426821.1"/>
    </source>
</evidence>
<keyword evidence="3" id="KW-0812">Transmembrane</keyword>
<comment type="caution">
    <text evidence="5">The sequence shown here is derived from an EMBL/GenBank/DDBJ whole genome shotgun (WGS) entry which is preliminary data.</text>
</comment>
<keyword evidence="3" id="KW-1133">Transmembrane helix</keyword>
<keyword evidence="1" id="KW-0285">Flavoprotein</keyword>
<name>A0A9D9DGC5_9FIRM</name>
<dbReference type="PANTHER" id="PTHR48105">
    <property type="entry name" value="THIOREDOXIN REDUCTASE 1-RELATED-RELATED"/>
    <property type="match status" value="1"/>
</dbReference>
<dbReference type="SUPFAM" id="SSF51905">
    <property type="entry name" value="FAD/NAD(P)-binding domain"/>
    <property type="match status" value="1"/>
</dbReference>
<accession>A0A9D9DGC5</accession>
<dbReference type="InterPro" id="IPR023753">
    <property type="entry name" value="FAD/NAD-binding_dom"/>
</dbReference>
<evidence type="ECO:0000256" key="1">
    <source>
        <dbReference type="ARBA" id="ARBA00022630"/>
    </source>
</evidence>
<protein>
    <submittedName>
        <fullName evidence="5">FAD-dependent oxidoreductase</fullName>
    </submittedName>
</protein>